<accession>A0A8T0CY33</accession>
<feature type="signal peptide" evidence="1">
    <location>
        <begin position="1"/>
        <end position="29"/>
    </location>
</feature>
<reference evidence="2" key="1">
    <citation type="submission" date="2020-05" db="EMBL/GenBank/DDBJ databases">
        <title>WGS assembly of Corymbia citriodora subspecies variegata.</title>
        <authorList>
            <person name="Barry K."/>
            <person name="Hundley H."/>
            <person name="Shu S."/>
            <person name="Jenkins J."/>
            <person name="Grimwood J."/>
            <person name="Baten A."/>
        </authorList>
    </citation>
    <scope>NUCLEOTIDE SEQUENCE</scope>
    <source>
        <strain evidence="2">CV2-018</strain>
    </source>
</reference>
<dbReference type="AlphaFoldDB" id="A0A8T0CY33"/>
<evidence type="ECO:0000313" key="2">
    <source>
        <dbReference type="EMBL" id="KAF7851256.1"/>
    </source>
</evidence>
<dbReference type="Proteomes" id="UP000806378">
    <property type="component" value="Unassembled WGS sequence"/>
</dbReference>
<keyword evidence="3" id="KW-1185">Reference proteome</keyword>
<dbReference type="Gramene" id="rna-gnl|WGS:JABURB|Cocit.L4260.1">
    <property type="protein sequence ID" value="cds-KAF7851256.1"/>
    <property type="gene ID" value="gene-BT93_L4260"/>
</dbReference>
<dbReference type="PROSITE" id="PS51257">
    <property type="entry name" value="PROKAR_LIPOPROTEIN"/>
    <property type="match status" value="1"/>
</dbReference>
<evidence type="ECO:0008006" key="4">
    <source>
        <dbReference type="Google" id="ProtNLM"/>
    </source>
</evidence>
<name>A0A8T0CY33_CORYI</name>
<keyword evidence="1" id="KW-0732">Signal</keyword>
<comment type="caution">
    <text evidence="2">The sequence shown here is derived from an EMBL/GenBank/DDBJ whole genome shotgun (WGS) entry which is preliminary data.</text>
</comment>
<feature type="chain" id="PRO_5035872604" description="Glycine-rich protein" evidence="1">
    <location>
        <begin position="30"/>
        <end position="103"/>
    </location>
</feature>
<protein>
    <recommendedName>
        <fullName evidence="4">Glycine-rich protein</fullName>
    </recommendedName>
</protein>
<gene>
    <name evidence="2" type="ORF">BT93_L4260</name>
</gene>
<sequence length="103" mass="10411">MEMKRSSSSLVCLVLLLSISLACIVNVEGARPLKSKDKVVRPQNIYGGGGGYYIPGPGMSGALPSPLYGGFGFGPSGFCTFPGGCVPASPLFPGSSSSHSASP</sequence>
<dbReference type="EMBL" id="MU089554">
    <property type="protein sequence ID" value="KAF7851256.1"/>
    <property type="molecule type" value="Genomic_DNA"/>
</dbReference>
<proteinExistence type="predicted"/>
<evidence type="ECO:0000313" key="3">
    <source>
        <dbReference type="Proteomes" id="UP000806378"/>
    </source>
</evidence>
<evidence type="ECO:0000256" key="1">
    <source>
        <dbReference type="SAM" id="SignalP"/>
    </source>
</evidence>
<organism evidence="2 3">
    <name type="scientific">Corymbia citriodora subsp. variegata</name>
    <dbReference type="NCBI Taxonomy" id="360336"/>
    <lineage>
        <taxon>Eukaryota</taxon>
        <taxon>Viridiplantae</taxon>
        <taxon>Streptophyta</taxon>
        <taxon>Embryophyta</taxon>
        <taxon>Tracheophyta</taxon>
        <taxon>Spermatophyta</taxon>
        <taxon>Magnoliopsida</taxon>
        <taxon>eudicotyledons</taxon>
        <taxon>Gunneridae</taxon>
        <taxon>Pentapetalae</taxon>
        <taxon>rosids</taxon>
        <taxon>malvids</taxon>
        <taxon>Myrtales</taxon>
        <taxon>Myrtaceae</taxon>
        <taxon>Myrtoideae</taxon>
        <taxon>Eucalypteae</taxon>
        <taxon>Corymbia</taxon>
    </lineage>
</organism>